<name>A0A452YQ40_AEGTS</name>
<evidence type="ECO:0000256" key="7">
    <source>
        <dbReference type="RuleBase" id="RU364108"/>
    </source>
</evidence>
<dbReference type="GO" id="GO:0043023">
    <property type="term" value="F:ribosomal large subunit binding"/>
    <property type="evidence" value="ECO:0007669"/>
    <property type="project" value="InterPro"/>
</dbReference>
<evidence type="ECO:0000259" key="10">
    <source>
        <dbReference type="Pfam" id="PF21192"/>
    </source>
</evidence>
<dbReference type="PANTHER" id="PTHR12746:SF2">
    <property type="entry name" value="60S RIBOSOMAL EXPORT PROTEIN NMD3"/>
    <property type="match status" value="1"/>
</dbReference>
<dbReference type="STRING" id="200361.A0A452YQ40"/>
<dbReference type="GO" id="GO:0000055">
    <property type="term" value="P:ribosomal large subunit export from nucleus"/>
    <property type="evidence" value="ECO:0007669"/>
    <property type="project" value="TreeGrafter"/>
</dbReference>
<dbReference type="InterPro" id="IPR048898">
    <property type="entry name" value="OB_NMD3"/>
</dbReference>
<reference evidence="12" key="4">
    <citation type="submission" date="2019-03" db="UniProtKB">
        <authorList>
            <consortium name="EnsemblPlants"/>
        </authorList>
    </citation>
    <scope>IDENTIFICATION</scope>
</reference>
<feature type="compositionally biased region" description="Acidic residues" evidence="8">
    <location>
        <begin position="513"/>
        <end position="529"/>
    </location>
</feature>
<dbReference type="InterPro" id="IPR007064">
    <property type="entry name" value="Nmd3_N"/>
</dbReference>
<reference evidence="13" key="1">
    <citation type="journal article" date="2014" name="Science">
        <title>Ancient hybridizations among the ancestral genomes of bread wheat.</title>
        <authorList>
            <consortium name="International Wheat Genome Sequencing Consortium,"/>
            <person name="Marcussen T."/>
            <person name="Sandve S.R."/>
            <person name="Heier L."/>
            <person name="Spannagl M."/>
            <person name="Pfeifer M."/>
            <person name="Jakobsen K.S."/>
            <person name="Wulff B.B."/>
            <person name="Steuernagel B."/>
            <person name="Mayer K.F."/>
            <person name="Olsen O.A."/>
        </authorList>
    </citation>
    <scope>NUCLEOTIDE SEQUENCE [LARGE SCALE GENOMIC DNA]</scope>
    <source>
        <strain evidence="13">cv. AL8/78</strain>
    </source>
</reference>
<dbReference type="GO" id="GO:0015031">
    <property type="term" value="P:protein transport"/>
    <property type="evidence" value="ECO:0007669"/>
    <property type="project" value="UniProtKB-KW"/>
</dbReference>
<evidence type="ECO:0000313" key="12">
    <source>
        <dbReference type="EnsemblPlants" id="AET1Gv20498700.1"/>
    </source>
</evidence>
<feature type="region of interest" description="Disordered" evidence="8">
    <location>
        <begin position="1"/>
        <end position="24"/>
    </location>
</feature>
<evidence type="ECO:0000256" key="4">
    <source>
        <dbReference type="ARBA" id="ARBA00022490"/>
    </source>
</evidence>
<dbReference type="AlphaFoldDB" id="A0A452YQ40"/>
<keyword evidence="4 7" id="KW-0963">Cytoplasm</keyword>
<dbReference type="PANTHER" id="PTHR12746">
    <property type="entry name" value="NONSENSE-MEDIATED MRNA DECAY PROTEIN 3"/>
    <property type="match status" value="1"/>
</dbReference>
<dbReference type="InterPro" id="IPR039768">
    <property type="entry name" value="Nmd3"/>
</dbReference>
<feature type="domain" description="60S ribosomal export protein NMD3 OB-fold" evidence="10">
    <location>
        <begin position="339"/>
        <end position="429"/>
    </location>
</feature>
<reference evidence="12" key="3">
    <citation type="journal article" date="2017" name="Nature">
        <title>Genome sequence of the progenitor of the wheat D genome Aegilops tauschii.</title>
        <authorList>
            <person name="Luo M.C."/>
            <person name="Gu Y.Q."/>
            <person name="Puiu D."/>
            <person name="Wang H."/>
            <person name="Twardziok S.O."/>
            <person name="Deal K.R."/>
            <person name="Huo N."/>
            <person name="Zhu T."/>
            <person name="Wang L."/>
            <person name="Wang Y."/>
            <person name="McGuire P.E."/>
            <person name="Liu S."/>
            <person name="Long H."/>
            <person name="Ramasamy R.K."/>
            <person name="Rodriguez J.C."/>
            <person name="Van S.L."/>
            <person name="Yuan L."/>
            <person name="Wang Z."/>
            <person name="Xia Z."/>
            <person name="Xiao L."/>
            <person name="Anderson O.D."/>
            <person name="Ouyang S."/>
            <person name="Liang Y."/>
            <person name="Zimin A.V."/>
            <person name="Pertea G."/>
            <person name="Qi P."/>
            <person name="Bennetzen J.L."/>
            <person name="Dai X."/>
            <person name="Dawson M.W."/>
            <person name="Muller H.G."/>
            <person name="Kugler K."/>
            <person name="Rivarola-Duarte L."/>
            <person name="Spannagl M."/>
            <person name="Mayer K.F.X."/>
            <person name="Lu F.H."/>
            <person name="Bevan M.W."/>
            <person name="Leroy P."/>
            <person name="Li P."/>
            <person name="You F.M."/>
            <person name="Sun Q."/>
            <person name="Liu Z."/>
            <person name="Lyons E."/>
            <person name="Wicker T."/>
            <person name="Salzberg S.L."/>
            <person name="Devos K.M."/>
            <person name="Dvorak J."/>
        </authorList>
    </citation>
    <scope>NUCLEOTIDE SEQUENCE [LARGE SCALE GENOMIC DNA]</scope>
    <source>
        <strain evidence="12">cv. AL8/78</strain>
    </source>
</reference>
<keyword evidence="5 7" id="KW-0653">Protein transport</keyword>
<keyword evidence="6 7" id="KW-0539">Nucleus</keyword>
<comment type="function">
    <text evidence="7">Acts as an adapter for the XPO1/CRM1-mediated export of the 60S ribosomal subunit.</text>
</comment>
<keyword evidence="3 7" id="KW-0813">Transport</keyword>
<evidence type="ECO:0000259" key="9">
    <source>
        <dbReference type="Pfam" id="PF04981"/>
    </source>
</evidence>
<protein>
    <recommendedName>
        <fullName evidence="2 7">60S ribosomal export protein NMD3</fullName>
    </recommendedName>
</protein>
<feature type="domain" description="Nmd3 N-terminal" evidence="9">
    <location>
        <begin position="40"/>
        <end position="272"/>
    </location>
</feature>
<dbReference type="InterPro" id="IPR048899">
    <property type="entry name" value="NMD_SH3"/>
</dbReference>
<evidence type="ECO:0000256" key="1">
    <source>
        <dbReference type="ARBA" id="ARBA00009794"/>
    </source>
</evidence>
<dbReference type="EnsemblPlants" id="AET1Gv20498700.1">
    <property type="protein sequence ID" value="AET1Gv20498700.1"/>
    <property type="gene ID" value="AET1Gv20498700"/>
</dbReference>
<feature type="domain" description="60S ribosomal export protein NMD3 SH3" evidence="11">
    <location>
        <begin position="275"/>
        <end position="321"/>
    </location>
</feature>
<reference evidence="13" key="2">
    <citation type="journal article" date="2017" name="Nat. Plants">
        <title>The Aegilops tauschii genome reveals multiple impacts of transposons.</title>
        <authorList>
            <person name="Zhao G."/>
            <person name="Zou C."/>
            <person name="Li K."/>
            <person name="Wang K."/>
            <person name="Li T."/>
            <person name="Gao L."/>
            <person name="Zhang X."/>
            <person name="Wang H."/>
            <person name="Yang Z."/>
            <person name="Liu X."/>
            <person name="Jiang W."/>
            <person name="Mao L."/>
            <person name="Kong X."/>
            <person name="Jiao Y."/>
            <person name="Jia J."/>
        </authorList>
    </citation>
    <scope>NUCLEOTIDE SEQUENCE [LARGE SCALE GENOMIC DNA]</scope>
    <source>
        <strain evidence="13">cv. AL8/78</strain>
    </source>
</reference>
<sequence>ADSIRFDSSRPPRKMMPGSAPPAAGSGMFVPTQTAGTVLCCICGVSMQPNPANMCARCLRARVDITEGVPRNAAVVYCPDCFSYLQPPRSWLRAGPESPELLQILLRRLKHPLARLKVSLSGAEFVFSEPHSKRLRLKLRLRREVLNGIVLEQTHPVEFVVHDRLCDSCARAQANPDQWVAVVQLRQHVPHRRTFLYLEQLLIKHGQAALAIRVASAPGGLDFFFGSRSHAARLVDFLGTVAPIQTNTAKQLVSHDTKSFIYNYKYTFSVEICPICREDLIALSPKASRDLGGLGPLVLCTKVTNAIALLDPLTLRVHHLEEKKYRVYNFKAALTSKQLVQYMVLDIEPESPEITIDGSRYQLAYAQVARMSDFGKNDTVFTVRTHLGHRLNPGDLALGYDLYGANMNDDDMDKALLRQNLPEVVLVKKSYEKRPRTRRWKLKRLPVEEDLGNKAKGEEERRENEYDMFVRDLESDPELRFGINLYKNEDYRSEMASTIGDDVPTVPIEELIEDLTLGDDEDEEEEEGADAGMVE</sequence>
<evidence type="ECO:0000256" key="6">
    <source>
        <dbReference type="ARBA" id="ARBA00023242"/>
    </source>
</evidence>
<evidence type="ECO:0000256" key="2">
    <source>
        <dbReference type="ARBA" id="ARBA00017035"/>
    </source>
</evidence>
<accession>A0A452YQ40</accession>
<dbReference type="Proteomes" id="UP000015105">
    <property type="component" value="Chromosome 1D"/>
</dbReference>
<dbReference type="Gramene" id="AET1Gv20498700.1">
    <property type="protein sequence ID" value="AET1Gv20498700.1"/>
    <property type="gene ID" value="AET1Gv20498700"/>
</dbReference>
<dbReference type="GO" id="GO:0005737">
    <property type="term" value="C:cytoplasm"/>
    <property type="evidence" value="ECO:0007669"/>
    <property type="project" value="UniProtKB-SubCell"/>
</dbReference>
<dbReference type="GO" id="GO:0005634">
    <property type="term" value="C:nucleus"/>
    <property type="evidence" value="ECO:0007669"/>
    <property type="project" value="UniProtKB-SubCell"/>
</dbReference>
<organism evidence="12 13">
    <name type="scientific">Aegilops tauschii subsp. strangulata</name>
    <name type="common">Goatgrass</name>
    <dbReference type="NCBI Taxonomy" id="200361"/>
    <lineage>
        <taxon>Eukaryota</taxon>
        <taxon>Viridiplantae</taxon>
        <taxon>Streptophyta</taxon>
        <taxon>Embryophyta</taxon>
        <taxon>Tracheophyta</taxon>
        <taxon>Spermatophyta</taxon>
        <taxon>Magnoliopsida</taxon>
        <taxon>Liliopsida</taxon>
        <taxon>Poales</taxon>
        <taxon>Poaceae</taxon>
        <taxon>BOP clade</taxon>
        <taxon>Pooideae</taxon>
        <taxon>Triticodae</taxon>
        <taxon>Triticeae</taxon>
        <taxon>Triticinae</taxon>
        <taxon>Aegilops</taxon>
    </lineage>
</organism>
<evidence type="ECO:0000259" key="11">
    <source>
        <dbReference type="Pfam" id="PF21193"/>
    </source>
</evidence>
<reference evidence="12" key="5">
    <citation type="journal article" date="2021" name="G3 (Bethesda)">
        <title>Aegilops tauschii genome assembly Aet v5.0 features greater sequence contiguity and improved annotation.</title>
        <authorList>
            <person name="Wang L."/>
            <person name="Zhu T."/>
            <person name="Rodriguez J.C."/>
            <person name="Deal K.R."/>
            <person name="Dubcovsky J."/>
            <person name="McGuire P.E."/>
            <person name="Lux T."/>
            <person name="Spannagl M."/>
            <person name="Mayer K.F.X."/>
            <person name="Baldrich P."/>
            <person name="Meyers B.C."/>
            <person name="Huo N."/>
            <person name="Gu Y.Q."/>
            <person name="Zhou H."/>
            <person name="Devos K.M."/>
            <person name="Bennetzen J.L."/>
            <person name="Unver T."/>
            <person name="Budak H."/>
            <person name="Gulick P.J."/>
            <person name="Galiba G."/>
            <person name="Kalapos B."/>
            <person name="Nelson D.R."/>
            <person name="Li P."/>
            <person name="You F.M."/>
            <person name="Luo M.C."/>
            <person name="Dvorak J."/>
        </authorList>
    </citation>
    <scope>NUCLEOTIDE SEQUENCE [LARGE SCALE GENOMIC DNA]</scope>
    <source>
        <strain evidence="12">cv. AL8/78</strain>
    </source>
</reference>
<comment type="similarity">
    <text evidence="1 7">Belongs to the NMD3 family.</text>
</comment>
<keyword evidence="13" id="KW-1185">Reference proteome</keyword>
<proteinExistence type="inferred from homology"/>
<dbReference type="Pfam" id="PF21193">
    <property type="entry name" value="NMD_SH3"/>
    <property type="match status" value="1"/>
</dbReference>
<evidence type="ECO:0000313" key="13">
    <source>
        <dbReference type="Proteomes" id="UP000015105"/>
    </source>
</evidence>
<feature type="region of interest" description="Disordered" evidence="8">
    <location>
        <begin position="513"/>
        <end position="535"/>
    </location>
</feature>
<feature type="compositionally biased region" description="Basic and acidic residues" evidence="8">
    <location>
        <begin position="1"/>
        <end position="10"/>
    </location>
</feature>
<dbReference type="Pfam" id="PF21192">
    <property type="entry name" value="OB_NMD3"/>
    <property type="match status" value="1"/>
</dbReference>
<comment type="subcellular location">
    <subcellularLocation>
        <location evidence="7">Cytoplasm</location>
    </subcellularLocation>
    <subcellularLocation>
        <location evidence="7">Nucleus</location>
    </subcellularLocation>
</comment>
<dbReference type="Pfam" id="PF04981">
    <property type="entry name" value="NMD3"/>
    <property type="match status" value="1"/>
</dbReference>
<evidence type="ECO:0000256" key="3">
    <source>
        <dbReference type="ARBA" id="ARBA00022448"/>
    </source>
</evidence>
<evidence type="ECO:0000256" key="8">
    <source>
        <dbReference type="SAM" id="MobiDB-lite"/>
    </source>
</evidence>
<evidence type="ECO:0000256" key="5">
    <source>
        <dbReference type="ARBA" id="ARBA00022927"/>
    </source>
</evidence>